<feature type="compositionally biased region" description="Low complexity" evidence="1">
    <location>
        <begin position="253"/>
        <end position="265"/>
    </location>
</feature>
<dbReference type="Pfam" id="PF13181">
    <property type="entry name" value="TPR_8"/>
    <property type="match status" value="1"/>
</dbReference>
<dbReference type="AlphaFoldDB" id="A0A128F3U2"/>
<dbReference type="PROSITE" id="PS51257">
    <property type="entry name" value="PROKAR_LIPOPROTEIN"/>
    <property type="match status" value="1"/>
</dbReference>
<dbReference type="Proteomes" id="UP000071641">
    <property type="component" value="Unassembled WGS sequence"/>
</dbReference>
<dbReference type="SUPFAM" id="SSF48452">
    <property type="entry name" value="TPR-like"/>
    <property type="match status" value="1"/>
</dbReference>
<dbReference type="SMART" id="SM00028">
    <property type="entry name" value="TPR"/>
    <property type="match status" value="2"/>
</dbReference>
<sequence>MKHIIVAASFLVLTACSSSGIVDEYAGEKGEQLLLQTGNYASLVKRYQEQLKANPSPELRHKLADALYKSGDPEAAQFQLALIPLEAIEDAKLEMLRANVLYDLDRLNAAEKHVNTALRLDNGNSEAYNLKGLLLAQRGELEKAKQAFENARLNGFNDATIKNNLAMVAMLRGDFNQAADILWPLVVNGRADQIVKANLLLSLAKSGRSREFSQLLASEGDREKIGKRYSSLNHVKPFNSFAQTSEKLASRDTTNASANKKAATPARKEKEIEPQKDVAKTLVAIQKQAKPISALPKNSTIIETDEDKKVVITAQNSSITSIASEKPDPLELARQRVKAAMEAKKDKEELVAQQQALKMSQESTKKTSKKNKRTRYLLTDMRYLPADGGSEYIATSDFELGKINSQYLEKRKKWVFDVQGAKDFTTKRKRYLKDGPAKSIELGEHKSFVRIVLEMRENTKEKPEITVQGKTLTIRWDG</sequence>
<dbReference type="STRING" id="1796497.GCE9029_02396"/>
<feature type="region of interest" description="Disordered" evidence="1">
    <location>
        <begin position="245"/>
        <end position="274"/>
    </location>
</feature>
<keyword evidence="4" id="KW-1185">Reference proteome</keyword>
<proteinExistence type="predicted"/>
<dbReference type="EMBL" id="FIZX01000002">
    <property type="protein sequence ID" value="CZF81100.1"/>
    <property type="molecule type" value="Genomic_DNA"/>
</dbReference>
<protein>
    <submittedName>
        <fullName evidence="3">Tetratricopeptide repeat protein</fullName>
    </submittedName>
</protein>
<evidence type="ECO:0000256" key="1">
    <source>
        <dbReference type="SAM" id="MobiDB-lite"/>
    </source>
</evidence>
<dbReference type="InterPro" id="IPR019734">
    <property type="entry name" value="TPR_rpt"/>
</dbReference>
<gene>
    <name evidence="3" type="ORF">GCE9029_02396</name>
</gene>
<dbReference type="Gene3D" id="1.25.40.10">
    <property type="entry name" value="Tetratricopeptide repeat domain"/>
    <property type="match status" value="1"/>
</dbReference>
<dbReference type="Pfam" id="PF11741">
    <property type="entry name" value="AMIN"/>
    <property type="match status" value="1"/>
</dbReference>
<evidence type="ECO:0000259" key="2">
    <source>
        <dbReference type="Pfam" id="PF11741"/>
    </source>
</evidence>
<evidence type="ECO:0000313" key="3">
    <source>
        <dbReference type="EMBL" id="CZF81100.1"/>
    </source>
</evidence>
<dbReference type="InterPro" id="IPR021731">
    <property type="entry name" value="AMIN_dom"/>
</dbReference>
<dbReference type="RefSeq" id="WP_062663472.1">
    <property type="nucleotide sequence ID" value="NZ_FIZX01000002.1"/>
</dbReference>
<name>A0A128F3U2_9GAMM</name>
<dbReference type="InterPro" id="IPR011990">
    <property type="entry name" value="TPR-like_helical_dom_sf"/>
</dbReference>
<organism evidence="3 4">
    <name type="scientific">Grimontia celer</name>
    <dbReference type="NCBI Taxonomy" id="1796497"/>
    <lineage>
        <taxon>Bacteria</taxon>
        <taxon>Pseudomonadati</taxon>
        <taxon>Pseudomonadota</taxon>
        <taxon>Gammaproteobacteria</taxon>
        <taxon>Vibrionales</taxon>
        <taxon>Vibrionaceae</taxon>
        <taxon>Grimontia</taxon>
    </lineage>
</organism>
<evidence type="ECO:0000313" key="4">
    <source>
        <dbReference type="Proteomes" id="UP000071641"/>
    </source>
</evidence>
<accession>A0A128F3U2</accession>
<feature type="domain" description="AMIN" evidence="2">
    <location>
        <begin position="402"/>
        <end position="470"/>
    </location>
</feature>
<reference evidence="4" key="1">
    <citation type="submission" date="2016-02" db="EMBL/GenBank/DDBJ databases">
        <authorList>
            <person name="Rodrigo-Torres Lidia"/>
            <person name="Arahal R.David."/>
        </authorList>
    </citation>
    <scope>NUCLEOTIDE SEQUENCE [LARGE SCALE GENOMIC DNA]</scope>
    <source>
        <strain evidence="4">CECT 9029</strain>
    </source>
</reference>
<dbReference type="OrthoDB" id="6260771at2"/>